<comment type="caution">
    <text evidence="2">The sequence shown here is derived from an EMBL/GenBank/DDBJ whole genome shotgun (WGS) entry which is preliminary data.</text>
</comment>
<proteinExistence type="predicted"/>
<name>A0AAV0DW49_9ASTE</name>
<dbReference type="AlphaFoldDB" id="A0AAV0DW49"/>
<organism evidence="2 3">
    <name type="scientific">Cuscuta epithymum</name>
    <dbReference type="NCBI Taxonomy" id="186058"/>
    <lineage>
        <taxon>Eukaryota</taxon>
        <taxon>Viridiplantae</taxon>
        <taxon>Streptophyta</taxon>
        <taxon>Embryophyta</taxon>
        <taxon>Tracheophyta</taxon>
        <taxon>Spermatophyta</taxon>
        <taxon>Magnoliopsida</taxon>
        <taxon>eudicotyledons</taxon>
        <taxon>Gunneridae</taxon>
        <taxon>Pentapetalae</taxon>
        <taxon>asterids</taxon>
        <taxon>lamiids</taxon>
        <taxon>Solanales</taxon>
        <taxon>Convolvulaceae</taxon>
        <taxon>Cuscuteae</taxon>
        <taxon>Cuscuta</taxon>
        <taxon>Cuscuta subgen. Cuscuta</taxon>
    </lineage>
</organism>
<evidence type="ECO:0000313" key="3">
    <source>
        <dbReference type="Proteomes" id="UP001152523"/>
    </source>
</evidence>
<protein>
    <submittedName>
        <fullName evidence="2">Uncharacterized protein</fullName>
    </submittedName>
</protein>
<evidence type="ECO:0000313" key="2">
    <source>
        <dbReference type="EMBL" id="CAH9109043.1"/>
    </source>
</evidence>
<reference evidence="2" key="1">
    <citation type="submission" date="2022-07" db="EMBL/GenBank/DDBJ databases">
        <authorList>
            <person name="Macas J."/>
            <person name="Novak P."/>
            <person name="Neumann P."/>
        </authorList>
    </citation>
    <scope>NUCLEOTIDE SEQUENCE</scope>
</reference>
<evidence type="ECO:0000256" key="1">
    <source>
        <dbReference type="SAM" id="Phobius"/>
    </source>
</evidence>
<accession>A0AAV0DW49</accession>
<keyword evidence="1" id="KW-0812">Transmembrane</keyword>
<feature type="transmembrane region" description="Helical" evidence="1">
    <location>
        <begin position="33"/>
        <end position="55"/>
    </location>
</feature>
<dbReference type="EMBL" id="CAMAPF010000150">
    <property type="protein sequence ID" value="CAH9109043.1"/>
    <property type="molecule type" value="Genomic_DNA"/>
</dbReference>
<keyword evidence="1" id="KW-0472">Membrane</keyword>
<keyword evidence="1" id="KW-1133">Transmembrane helix</keyword>
<gene>
    <name evidence="2" type="ORF">CEPIT_LOCUS18558</name>
</gene>
<keyword evidence="3" id="KW-1185">Reference proteome</keyword>
<sequence>MVAAHFMISGAFYFICWKGTFFKRKGIKLDHVLWFPFPIAAFVSSATNMCVRLVFCSANISQDKRWSSSHSKPHRKIHVRVPLYETGVAYCASSLFTTL</sequence>
<dbReference type="Proteomes" id="UP001152523">
    <property type="component" value="Unassembled WGS sequence"/>
</dbReference>